<comment type="caution">
    <text evidence="2">The sequence shown here is derived from an EMBL/GenBank/DDBJ whole genome shotgun (WGS) entry which is preliminary data.</text>
</comment>
<evidence type="ECO:0000256" key="1">
    <source>
        <dbReference type="SAM" id="Phobius"/>
    </source>
</evidence>
<evidence type="ECO:0000313" key="2">
    <source>
        <dbReference type="EMBL" id="TCK72785.1"/>
    </source>
</evidence>
<gene>
    <name evidence="2" type="ORF">C7378_2375</name>
</gene>
<protein>
    <submittedName>
        <fullName evidence="2">Short repeat uncharacterized protein DUF308</fullName>
    </submittedName>
</protein>
<sequence length="202" mass="21959">MQSELKLHRFVITTVVTLLIAFIAALIYLNPTLANQRLEVVASLVLVVLVAAAFVTIGLVEGTIAFQFGTAHKRELVVYLALGLLSIGTGLYLALSRQASLHTVALVVAPHAFLFGLGELRIAHHLEHHRAIRRALYLCGAFEIVLGISLLSGGDLSNEHMAMLLGYVAILSTLQLLPFLFFRLSHRPRHTDSTGDLPLGGH</sequence>
<feature type="transmembrane region" description="Helical" evidence="1">
    <location>
        <begin position="101"/>
        <end position="123"/>
    </location>
</feature>
<reference evidence="2 3" key="1">
    <citation type="submission" date="2019-03" db="EMBL/GenBank/DDBJ databases">
        <title>Genomic Encyclopedia of Type Strains, Phase IV (KMG-IV): sequencing the most valuable type-strain genomes for metagenomic binning, comparative biology and taxonomic classification.</title>
        <authorList>
            <person name="Goeker M."/>
        </authorList>
    </citation>
    <scope>NUCLEOTIDE SEQUENCE [LARGE SCALE GENOMIC DNA]</scope>
    <source>
        <strain evidence="2 3">DSM 103428</strain>
    </source>
</reference>
<dbReference type="RefSeq" id="WP_131996642.1">
    <property type="nucleotide sequence ID" value="NZ_SMGK01000003.1"/>
</dbReference>
<organism evidence="2 3">
    <name type="scientific">Acidipila rosea</name>
    <dbReference type="NCBI Taxonomy" id="768535"/>
    <lineage>
        <taxon>Bacteria</taxon>
        <taxon>Pseudomonadati</taxon>
        <taxon>Acidobacteriota</taxon>
        <taxon>Terriglobia</taxon>
        <taxon>Terriglobales</taxon>
        <taxon>Acidobacteriaceae</taxon>
        <taxon>Acidipila</taxon>
    </lineage>
</organism>
<keyword evidence="1" id="KW-0812">Transmembrane</keyword>
<feature type="transmembrane region" description="Helical" evidence="1">
    <location>
        <begin position="76"/>
        <end position="95"/>
    </location>
</feature>
<keyword evidence="3" id="KW-1185">Reference proteome</keyword>
<dbReference type="Proteomes" id="UP000295210">
    <property type="component" value="Unassembled WGS sequence"/>
</dbReference>
<dbReference type="InterPro" id="IPR005325">
    <property type="entry name" value="DUF308_memb"/>
</dbReference>
<dbReference type="EMBL" id="SMGK01000003">
    <property type="protein sequence ID" value="TCK72785.1"/>
    <property type="molecule type" value="Genomic_DNA"/>
</dbReference>
<accession>A0A4R1L400</accession>
<feature type="transmembrane region" description="Helical" evidence="1">
    <location>
        <begin position="160"/>
        <end position="182"/>
    </location>
</feature>
<name>A0A4R1L400_9BACT</name>
<keyword evidence="1" id="KW-0472">Membrane</keyword>
<dbReference type="OrthoDB" id="122028at2"/>
<proteinExistence type="predicted"/>
<evidence type="ECO:0000313" key="3">
    <source>
        <dbReference type="Proteomes" id="UP000295210"/>
    </source>
</evidence>
<dbReference type="Pfam" id="PF03729">
    <property type="entry name" value="DUF308"/>
    <property type="match status" value="1"/>
</dbReference>
<feature type="transmembrane region" description="Helical" evidence="1">
    <location>
        <begin position="41"/>
        <end position="64"/>
    </location>
</feature>
<feature type="transmembrane region" description="Helical" evidence="1">
    <location>
        <begin position="7"/>
        <end position="29"/>
    </location>
</feature>
<feature type="transmembrane region" description="Helical" evidence="1">
    <location>
        <begin position="135"/>
        <end position="154"/>
    </location>
</feature>
<keyword evidence="1" id="KW-1133">Transmembrane helix</keyword>
<dbReference type="AlphaFoldDB" id="A0A4R1L400"/>